<accession>A0A835ZL71</accession>
<feature type="short sequence motif" description="GXGXXG" evidence="9">
    <location>
        <begin position="981"/>
        <end position="986"/>
    </location>
</feature>
<dbReference type="PROSITE" id="PS51635">
    <property type="entry name" value="PNPLA"/>
    <property type="match status" value="1"/>
</dbReference>
<dbReference type="InterPro" id="IPR056556">
    <property type="entry name" value="NTE1_P-loop_dom"/>
</dbReference>
<dbReference type="InterPro" id="IPR014710">
    <property type="entry name" value="RmlC-like_jellyroll"/>
</dbReference>
<name>A0A835ZL71_9STRA</name>
<dbReference type="Pfam" id="PF00027">
    <property type="entry name" value="cNMP_binding"/>
    <property type="match status" value="1"/>
</dbReference>
<dbReference type="Gene3D" id="2.60.120.10">
    <property type="entry name" value="Jelly Rolls"/>
    <property type="match status" value="2"/>
</dbReference>
<dbReference type="OrthoDB" id="207337at2759"/>
<evidence type="ECO:0000256" key="9">
    <source>
        <dbReference type="PROSITE-ProRule" id="PRU01161"/>
    </source>
</evidence>
<comment type="subcellular location">
    <subcellularLocation>
        <location evidence="1">Membrane</location>
    </subcellularLocation>
</comment>
<dbReference type="GO" id="GO:0046470">
    <property type="term" value="P:phosphatidylcholine metabolic process"/>
    <property type="evidence" value="ECO:0007669"/>
    <property type="project" value="InterPro"/>
</dbReference>
<evidence type="ECO:0000256" key="2">
    <source>
        <dbReference type="ARBA" id="ARBA00006636"/>
    </source>
</evidence>
<dbReference type="SUPFAM" id="SSF51206">
    <property type="entry name" value="cAMP-binding domain-like"/>
    <property type="match status" value="3"/>
</dbReference>
<feature type="region of interest" description="Disordered" evidence="10">
    <location>
        <begin position="113"/>
        <end position="135"/>
    </location>
</feature>
<dbReference type="PROSITE" id="PS01237">
    <property type="entry name" value="UPF0028"/>
    <property type="match status" value="1"/>
</dbReference>
<protein>
    <recommendedName>
        <fullName evidence="15">Patatin</fullName>
    </recommendedName>
</protein>
<dbReference type="InterPro" id="IPR002641">
    <property type="entry name" value="PNPLA_dom"/>
</dbReference>
<dbReference type="Proteomes" id="UP000664859">
    <property type="component" value="Unassembled WGS sequence"/>
</dbReference>
<dbReference type="InterPro" id="IPR016035">
    <property type="entry name" value="Acyl_Trfase/lysoPLipase"/>
</dbReference>
<evidence type="ECO:0008006" key="15">
    <source>
        <dbReference type="Google" id="ProtNLM"/>
    </source>
</evidence>
<evidence type="ECO:0000259" key="12">
    <source>
        <dbReference type="PROSITE" id="PS51635"/>
    </source>
</evidence>
<proteinExistence type="inferred from homology"/>
<keyword evidence="14" id="KW-1185">Reference proteome</keyword>
<dbReference type="InterPro" id="IPR018490">
    <property type="entry name" value="cNMP-bd_dom_sf"/>
</dbReference>
<keyword evidence="6" id="KW-1133">Transmembrane helix</keyword>
<dbReference type="InterPro" id="IPR018488">
    <property type="entry name" value="cNMP-bd_CS"/>
</dbReference>
<dbReference type="PANTHER" id="PTHR14226:SF29">
    <property type="entry name" value="NEUROPATHY TARGET ESTERASE SWS"/>
    <property type="match status" value="1"/>
</dbReference>
<evidence type="ECO:0000256" key="1">
    <source>
        <dbReference type="ARBA" id="ARBA00004370"/>
    </source>
</evidence>
<feature type="compositionally biased region" description="Gly residues" evidence="10">
    <location>
        <begin position="290"/>
        <end position="314"/>
    </location>
</feature>
<organism evidence="13 14">
    <name type="scientific">Tribonema minus</name>
    <dbReference type="NCBI Taxonomy" id="303371"/>
    <lineage>
        <taxon>Eukaryota</taxon>
        <taxon>Sar</taxon>
        <taxon>Stramenopiles</taxon>
        <taxon>Ochrophyta</taxon>
        <taxon>PX clade</taxon>
        <taxon>Xanthophyceae</taxon>
        <taxon>Tribonematales</taxon>
        <taxon>Tribonemataceae</taxon>
        <taxon>Tribonema</taxon>
    </lineage>
</organism>
<feature type="active site" description="Proton acceptor" evidence="9">
    <location>
        <position position="1134"/>
    </location>
</feature>
<dbReference type="GO" id="GO:0016042">
    <property type="term" value="P:lipid catabolic process"/>
    <property type="evidence" value="ECO:0007669"/>
    <property type="project" value="UniProtKB-UniRule"/>
</dbReference>
<keyword evidence="8" id="KW-0472">Membrane</keyword>
<comment type="caution">
    <text evidence="13">The sequence shown here is derived from an EMBL/GenBank/DDBJ whole genome shotgun (WGS) entry which is preliminary data.</text>
</comment>
<keyword evidence="7 9" id="KW-0443">Lipid metabolism</keyword>
<feature type="domain" description="Cyclic nucleotide-binding" evidence="11">
    <location>
        <begin position="32"/>
        <end position="120"/>
    </location>
</feature>
<dbReference type="GO" id="GO:0016020">
    <property type="term" value="C:membrane"/>
    <property type="evidence" value="ECO:0007669"/>
    <property type="project" value="UniProtKB-SubCell"/>
</dbReference>
<evidence type="ECO:0000256" key="10">
    <source>
        <dbReference type="SAM" id="MobiDB-lite"/>
    </source>
</evidence>
<dbReference type="Gene3D" id="3.40.1090.10">
    <property type="entry name" value="Cytosolic phospholipase A2 catalytic domain"/>
    <property type="match status" value="2"/>
</dbReference>
<sequence>MAARLSNAISGVDEELSEAGQLALEALTMLDVFGSVQDMQLESVCRRAETVDVAENVPLLVQGQPLDDIFILDSGCVNVFVSGPSAPAEPAAAAAAAASGGSAHAVAMDTPSEGAAAAAAAPAPGHEAPQPQPPQADLLMCASTRGTVLLGLSDLLALLLPPPPSPEDARRGGSANGSGAPEAAAAAAVCASVTVTAATACRLVRIPNARKRLRALAAAAERDRRGGSGGSAELLRGVLARLHLVTMHCACLYLGLVHELLRPAARAHAAPPLPPRLAALPCYDADAGGGGGSSSGSGGSGSADVSGGGGGGSGDDVRHVPVRAQPPRADFVRAVVAHALGVHEKSVPPIRCNGSGGGGFAAAAFDNDDAAAQTATRSGASDDFAAGERARAAAAAAAAAAACVEVVRFEDGALLPLDGDSGPCMYVLIAGAAECRGGGGGGAEGGGGGPLYYRHGPGSTIGLLCLMTASTEEWYGAHANRSDGGDPVLSVRCGSGGGCGSGGSSGGGSGGAWLARIGRAAFDALMRRQALAIVARAGAALVAEMHPALRAFDFAAGYASLASGQTLVDSGAPGDCLYVVLHGRLRALPLPTGRGDAQGAAASQRAAAAAAPLRHFSRGALVGEAALISGTPHAHAVVATRPSLVARIPGSVLALLGGRYPRVVARLALHAAGRGLRGGGAGGDNIKSFAVLPCSIRAPLELFAESLRSALEAVGCSVKSLRSALEAVGCSVKLLTGALVASRLGLEAEDLDAYDMGSFVAASVSSHLAAEEESADVLLLQSSVVAAEEGSADVLLPQEESADVLLLQAEDESADILLLQADWHASTWTQLCCQHADGVLLVGNAADRPTVTQLERELRPGDAFQPDAALSSASCARAMRFSRTPRCACCVLERELRLGDAFQMDAALCLVHVDPPPGYHPTNTRAWFVDRQLNSHFHIRLQRGMDGSSRWHYKRCMYAHSDFLRVARCLCGKAVGLVLGGGGARGMAHVGLIRALEEQQIPVDYIAGTSIGALVGGLYAMDDSLLGILPRVNRFARTMSSTWGYVRDLTLPITSYFSGFGFNQGTQLAFGAATRIEDFWLTYLCVTTDLTTSSAATHVNGTAWRYVRASMSLAGYLPPICDLDAKGTLHLLIDGGYVNNLPADAMRARASACLQSPINAAADLPADAMRARFGAGTVIASDVGSTWTFESYNYGDLLNGLSTFFRSLWPFSTRVTIPSMAKISEQLAYISSVKQLEDAKAASDLYLHPPIDPYATLEFHKYKEIQQLVHRYVCCLRDLTAAAATAAAAAAALQVGYAYAAEAVARWRESTLCHDWQHIAPAHRQSAASHLWPKASAATAAAAAAPLSSSPRSPLRVGRSKSFAVA</sequence>
<dbReference type="GO" id="GO:0004622">
    <property type="term" value="F:phosphatidylcholine lysophospholipase activity"/>
    <property type="evidence" value="ECO:0007669"/>
    <property type="project" value="InterPro"/>
</dbReference>
<dbReference type="Pfam" id="PF24179">
    <property type="entry name" value="NTE_Ploop"/>
    <property type="match status" value="1"/>
</dbReference>
<evidence type="ECO:0000259" key="11">
    <source>
        <dbReference type="PROSITE" id="PS50042"/>
    </source>
</evidence>
<keyword evidence="3" id="KW-0812">Transmembrane</keyword>
<dbReference type="InterPro" id="IPR050301">
    <property type="entry name" value="NTE"/>
</dbReference>
<feature type="short sequence motif" description="DGA/G" evidence="9">
    <location>
        <begin position="1134"/>
        <end position="1136"/>
    </location>
</feature>
<evidence type="ECO:0000256" key="6">
    <source>
        <dbReference type="ARBA" id="ARBA00022989"/>
    </source>
</evidence>
<feature type="active site" description="Nucleophile" evidence="9">
    <location>
        <position position="1010"/>
    </location>
</feature>
<dbReference type="Pfam" id="PF01734">
    <property type="entry name" value="Patatin"/>
    <property type="match status" value="1"/>
</dbReference>
<keyword evidence="4 9" id="KW-0378">Hydrolase</keyword>
<dbReference type="PROSITE" id="PS00888">
    <property type="entry name" value="CNMP_BINDING_1"/>
    <property type="match status" value="1"/>
</dbReference>
<evidence type="ECO:0000256" key="7">
    <source>
        <dbReference type="ARBA" id="ARBA00023098"/>
    </source>
</evidence>
<dbReference type="PANTHER" id="PTHR14226">
    <property type="entry name" value="NEUROPATHY TARGET ESTERASE/SWISS CHEESE D.MELANOGASTER"/>
    <property type="match status" value="1"/>
</dbReference>
<gene>
    <name evidence="13" type="ORF">JKP88DRAFT_346394</name>
</gene>
<feature type="short sequence motif" description="GXSXG" evidence="9">
    <location>
        <begin position="1008"/>
        <end position="1012"/>
    </location>
</feature>
<evidence type="ECO:0000313" key="13">
    <source>
        <dbReference type="EMBL" id="KAG5193025.1"/>
    </source>
</evidence>
<dbReference type="CDD" id="cd00038">
    <property type="entry name" value="CAP_ED"/>
    <property type="match status" value="1"/>
</dbReference>
<evidence type="ECO:0000256" key="4">
    <source>
        <dbReference type="ARBA" id="ARBA00022801"/>
    </source>
</evidence>
<dbReference type="PROSITE" id="PS50042">
    <property type="entry name" value="CNMP_BINDING_3"/>
    <property type="match status" value="2"/>
</dbReference>
<evidence type="ECO:0000256" key="3">
    <source>
        <dbReference type="ARBA" id="ARBA00022692"/>
    </source>
</evidence>
<feature type="domain" description="Cyclic nucleotide-binding" evidence="11">
    <location>
        <begin position="533"/>
        <end position="648"/>
    </location>
</feature>
<evidence type="ECO:0000313" key="14">
    <source>
        <dbReference type="Proteomes" id="UP000664859"/>
    </source>
</evidence>
<comment type="similarity">
    <text evidence="2">Belongs to the NTE family.</text>
</comment>
<feature type="region of interest" description="Disordered" evidence="10">
    <location>
        <begin position="290"/>
        <end position="321"/>
    </location>
</feature>
<dbReference type="SUPFAM" id="SSF52151">
    <property type="entry name" value="FabD/lysophospholipase-like"/>
    <property type="match status" value="1"/>
</dbReference>
<feature type="domain" description="PNPLA" evidence="12">
    <location>
        <begin position="977"/>
        <end position="1147"/>
    </location>
</feature>
<dbReference type="EMBL" id="JAFCMP010000001">
    <property type="protein sequence ID" value="KAG5193025.1"/>
    <property type="molecule type" value="Genomic_DNA"/>
</dbReference>
<dbReference type="InterPro" id="IPR000595">
    <property type="entry name" value="cNMP-bd_dom"/>
</dbReference>
<dbReference type="InterPro" id="IPR001423">
    <property type="entry name" value="LysoPLipase_patatin_CS"/>
</dbReference>
<keyword evidence="5 9" id="KW-0442">Lipid degradation</keyword>
<evidence type="ECO:0000256" key="5">
    <source>
        <dbReference type="ARBA" id="ARBA00022963"/>
    </source>
</evidence>
<feature type="compositionally biased region" description="Low complexity" evidence="10">
    <location>
        <begin position="115"/>
        <end position="129"/>
    </location>
</feature>
<reference evidence="13" key="1">
    <citation type="submission" date="2021-02" db="EMBL/GenBank/DDBJ databases">
        <title>First Annotated Genome of the Yellow-green Alga Tribonema minus.</title>
        <authorList>
            <person name="Mahan K.M."/>
        </authorList>
    </citation>
    <scope>NUCLEOTIDE SEQUENCE</scope>
    <source>
        <strain evidence="13">UTEX B ZZ1240</strain>
    </source>
</reference>
<evidence type="ECO:0000256" key="8">
    <source>
        <dbReference type="ARBA" id="ARBA00023136"/>
    </source>
</evidence>